<feature type="non-terminal residue" evidence="14">
    <location>
        <position position="306"/>
    </location>
</feature>
<dbReference type="InterPro" id="IPR007704">
    <property type="entry name" value="PIG-M"/>
</dbReference>
<evidence type="ECO:0000256" key="9">
    <source>
        <dbReference type="ARBA" id="ARBA00022989"/>
    </source>
</evidence>
<feature type="transmembrane region" description="Helical" evidence="13">
    <location>
        <begin position="12"/>
        <end position="32"/>
    </location>
</feature>
<name>A0AAD3HJB3_9CHLO</name>
<evidence type="ECO:0000256" key="1">
    <source>
        <dbReference type="ARBA" id="ARBA00004477"/>
    </source>
</evidence>
<evidence type="ECO:0000313" key="15">
    <source>
        <dbReference type="Proteomes" id="UP001054857"/>
    </source>
</evidence>
<gene>
    <name evidence="14" type="ORF">Agub_g3378</name>
</gene>
<evidence type="ECO:0000313" key="14">
    <source>
        <dbReference type="EMBL" id="GFR42470.1"/>
    </source>
</evidence>
<keyword evidence="7 13" id="KW-0812">Transmembrane</keyword>
<dbReference type="GO" id="GO:1990529">
    <property type="term" value="C:glycosylphosphatidylinositol-mannosyltransferase I complex"/>
    <property type="evidence" value="ECO:0007669"/>
    <property type="project" value="TreeGrafter"/>
</dbReference>
<evidence type="ECO:0000256" key="3">
    <source>
        <dbReference type="ARBA" id="ARBA00011071"/>
    </source>
</evidence>
<comment type="subcellular location">
    <subcellularLocation>
        <location evidence="1">Endoplasmic reticulum membrane</location>
        <topology evidence="1">Multi-pass membrane protein</topology>
    </subcellularLocation>
</comment>
<dbReference type="EMBL" id="BMAR01000003">
    <property type="protein sequence ID" value="GFR42470.1"/>
    <property type="molecule type" value="Genomic_DNA"/>
</dbReference>
<evidence type="ECO:0000256" key="5">
    <source>
        <dbReference type="ARBA" id="ARBA00022676"/>
    </source>
</evidence>
<reference evidence="14 15" key="1">
    <citation type="journal article" date="2021" name="Sci. Rep.">
        <title>Genome sequencing of the multicellular alga Astrephomene provides insights into convergent evolution of germ-soma differentiation.</title>
        <authorList>
            <person name="Yamashita S."/>
            <person name="Yamamoto K."/>
            <person name="Matsuzaki R."/>
            <person name="Suzuki S."/>
            <person name="Yamaguchi H."/>
            <person name="Hirooka S."/>
            <person name="Minakuchi Y."/>
            <person name="Miyagishima S."/>
            <person name="Kawachi M."/>
            <person name="Toyoda A."/>
            <person name="Nozaki H."/>
        </authorList>
    </citation>
    <scope>NUCLEOTIDE SEQUENCE [LARGE SCALE GENOMIC DNA]</scope>
    <source>
        <strain evidence="14 15">NIES-4017</strain>
    </source>
</reference>
<evidence type="ECO:0000256" key="2">
    <source>
        <dbReference type="ARBA" id="ARBA00004687"/>
    </source>
</evidence>
<dbReference type="GO" id="GO:0004376">
    <property type="term" value="F:GPI mannosyltransferase activity"/>
    <property type="evidence" value="ECO:0007669"/>
    <property type="project" value="InterPro"/>
</dbReference>
<proteinExistence type="inferred from homology"/>
<dbReference type="PANTHER" id="PTHR12886">
    <property type="entry name" value="PIG-M MANNOSYLTRANSFERASE"/>
    <property type="match status" value="1"/>
</dbReference>
<dbReference type="GO" id="GO:0006506">
    <property type="term" value="P:GPI anchor biosynthetic process"/>
    <property type="evidence" value="ECO:0007669"/>
    <property type="project" value="UniProtKB-KW"/>
</dbReference>
<comment type="caution">
    <text evidence="14">The sequence shown here is derived from an EMBL/GenBank/DDBJ whole genome shotgun (WGS) entry which is preliminary data.</text>
</comment>
<keyword evidence="8" id="KW-0256">Endoplasmic reticulum</keyword>
<dbReference type="GO" id="GO:0005789">
    <property type="term" value="C:endoplasmic reticulum membrane"/>
    <property type="evidence" value="ECO:0007669"/>
    <property type="project" value="UniProtKB-SubCell"/>
</dbReference>
<sequence length="306" mass="32681">MMPSSSSWLGRLQPWHVVMLAGLVRAGLICWAEYQDRYLSVKYTDIDYVVFTDAARFVAKGDSPYRRSTYRYSPLLAYLMLPNIWLHPAFGKVLFSAADLVAAALMSYILRRTAASPSLRTLALLAWLFNPYTATISTRGSCDVLSVLLLLSLLVCLLQGRTLAAGALYGLAVHFRIYPVIYGPAIMMFLARRALALQGGRQEDNLQGRSHLGEQQGGGRQQQQLLLSRSGLGGSGTTSAQSSPNKGCKGSGTAAKGLGTGGEQSNRGSRSNSSSPNVRWDSAAAAAAATGAAATASPSRPEEDEG</sequence>
<keyword evidence="10 13" id="KW-0472">Membrane</keyword>
<dbReference type="Proteomes" id="UP001054857">
    <property type="component" value="Unassembled WGS sequence"/>
</dbReference>
<keyword evidence="6" id="KW-0808">Transferase</keyword>
<evidence type="ECO:0000256" key="4">
    <source>
        <dbReference type="ARBA" id="ARBA00022502"/>
    </source>
</evidence>
<dbReference type="Pfam" id="PF06728">
    <property type="entry name" value="PIG-U"/>
    <property type="match status" value="1"/>
</dbReference>
<dbReference type="AlphaFoldDB" id="A0AAD3HJB3"/>
<evidence type="ECO:0000256" key="11">
    <source>
        <dbReference type="ARBA" id="ARBA00032997"/>
    </source>
</evidence>
<protein>
    <recommendedName>
        <fullName evidence="11">GPI mannosyltransferase I</fullName>
    </recommendedName>
</protein>
<keyword evidence="4" id="KW-0337">GPI-anchor biosynthesis</keyword>
<dbReference type="GO" id="GO:0051751">
    <property type="term" value="F:alpha-1,4-mannosyltransferase activity"/>
    <property type="evidence" value="ECO:0007669"/>
    <property type="project" value="InterPro"/>
</dbReference>
<feature type="region of interest" description="Disordered" evidence="12">
    <location>
        <begin position="229"/>
        <end position="306"/>
    </location>
</feature>
<accession>A0AAD3HJB3</accession>
<comment type="pathway">
    <text evidence="2">Glycolipid biosynthesis; glycosylphosphatidylinositol-anchor biosynthesis.</text>
</comment>
<keyword evidence="9 13" id="KW-1133">Transmembrane helix</keyword>
<evidence type="ECO:0000256" key="13">
    <source>
        <dbReference type="SAM" id="Phobius"/>
    </source>
</evidence>
<keyword evidence="15" id="KW-1185">Reference proteome</keyword>
<keyword evidence="5" id="KW-0328">Glycosyltransferase</keyword>
<evidence type="ECO:0000256" key="6">
    <source>
        <dbReference type="ARBA" id="ARBA00022679"/>
    </source>
</evidence>
<comment type="similarity">
    <text evidence="3">Belongs to the PIGM family.</text>
</comment>
<evidence type="ECO:0000256" key="7">
    <source>
        <dbReference type="ARBA" id="ARBA00022692"/>
    </source>
</evidence>
<evidence type="ECO:0000256" key="10">
    <source>
        <dbReference type="ARBA" id="ARBA00023136"/>
    </source>
</evidence>
<organism evidence="14 15">
    <name type="scientific">Astrephomene gubernaculifera</name>
    <dbReference type="NCBI Taxonomy" id="47775"/>
    <lineage>
        <taxon>Eukaryota</taxon>
        <taxon>Viridiplantae</taxon>
        <taxon>Chlorophyta</taxon>
        <taxon>core chlorophytes</taxon>
        <taxon>Chlorophyceae</taxon>
        <taxon>CS clade</taxon>
        <taxon>Chlamydomonadales</taxon>
        <taxon>Astrephomenaceae</taxon>
        <taxon>Astrephomene</taxon>
    </lineage>
</organism>
<evidence type="ECO:0000256" key="12">
    <source>
        <dbReference type="SAM" id="MobiDB-lite"/>
    </source>
</evidence>
<dbReference type="PANTHER" id="PTHR12886:SF0">
    <property type="entry name" value="GPI MANNOSYLTRANSFERASE 1"/>
    <property type="match status" value="1"/>
</dbReference>
<feature type="compositionally biased region" description="Low complexity" evidence="12">
    <location>
        <begin position="265"/>
        <end position="296"/>
    </location>
</feature>
<evidence type="ECO:0000256" key="8">
    <source>
        <dbReference type="ARBA" id="ARBA00022824"/>
    </source>
</evidence>
<feature type="transmembrane region" description="Helical" evidence="13">
    <location>
        <begin position="70"/>
        <end position="87"/>
    </location>
</feature>
<feature type="transmembrane region" description="Helical" evidence="13">
    <location>
        <begin position="147"/>
        <end position="171"/>
    </location>
</feature>